<name>A0ABU8S5U0_9SPHN</name>
<dbReference type="SUPFAM" id="SSF56281">
    <property type="entry name" value="Metallo-hydrolase/oxidoreductase"/>
    <property type="match status" value="1"/>
</dbReference>
<accession>A0ABU8S5U0</accession>
<dbReference type="Gene3D" id="3.60.15.10">
    <property type="entry name" value="Ribonuclease Z/Hydroxyacylglutathione hydrolase-like"/>
    <property type="match status" value="1"/>
</dbReference>
<sequence>MAPGVVVIPTPGHSPGSQMIYVQLANGTEFLFVGDTAPREVSWLERRPPARLITDFSAPQNRVALIGWLNGLHDLDRAEPRLHLIPGHDLDWLIDPSNKTLLVQLRDSLPQKVAGK</sequence>
<evidence type="ECO:0000313" key="1">
    <source>
        <dbReference type="EMBL" id="MEJ6009333.1"/>
    </source>
</evidence>
<protein>
    <recommendedName>
        <fullName evidence="3">Metallo-beta-lactamase domain-containing protein</fullName>
    </recommendedName>
</protein>
<dbReference type="InterPro" id="IPR036866">
    <property type="entry name" value="RibonucZ/Hydroxyglut_hydro"/>
</dbReference>
<gene>
    <name evidence="1" type="ORF">WG900_05320</name>
</gene>
<dbReference type="Proteomes" id="UP001379235">
    <property type="component" value="Unassembled WGS sequence"/>
</dbReference>
<keyword evidence="2" id="KW-1185">Reference proteome</keyword>
<dbReference type="RefSeq" id="WP_339965288.1">
    <property type="nucleotide sequence ID" value="NZ_JBBHJY010000001.1"/>
</dbReference>
<dbReference type="EMBL" id="JBBHJY010000001">
    <property type="protein sequence ID" value="MEJ6009333.1"/>
    <property type="molecule type" value="Genomic_DNA"/>
</dbReference>
<proteinExistence type="predicted"/>
<reference evidence="1 2" key="1">
    <citation type="submission" date="2024-03" db="EMBL/GenBank/DDBJ databases">
        <authorList>
            <person name="Jo J.-H."/>
        </authorList>
    </citation>
    <scope>NUCLEOTIDE SEQUENCE [LARGE SCALE GENOMIC DNA]</scope>
    <source>
        <strain evidence="1 2">AS3R-12</strain>
    </source>
</reference>
<comment type="caution">
    <text evidence="1">The sequence shown here is derived from an EMBL/GenBank/DDBJ whole genome shotgun (WGS) entry which is preliminary data.</text>
</comment>
<evidence type="ECO:0008006" key="3">
    <source>
        <dbReference type="Google" id="ProtNLM"/>
    </source>
</evidence>
<evidence type="ECO:0000313" key="2">
    <source>
        <dbReference type="Proteomes" id="UP001379235"/>
    </source>
</evidence>
<organism evidence="1 2">
    <name type="scientific">Novosphingobium aquae</name>
    <dbReference type="NCBI Taxonomy" id="3133435"/>
    <lineage>
        <taxon>Bacteria</taxon>
        <taxon>Pseudomonadati</taxon>
        <taxon>Pseudomonadota</taxon>
        <taxon>Alphaproteobacteria</taxon>
        <taxon>Sphingomonadales</taxon>
        <taxon>Sphingomonadaceae</taxon>
        <taxon>Novosphingobium</taxon>
    </lineage>
</organism>